<feature type="domain" description="Protein kinase" evidence="15">
    <location>
        <begin position="230"/>
        <end position="505"/>
    </location>
</feature>
<dbReference type="Pfam" id="PF07714">
    <property type="entry name" value="PK_Tyr_Ser-Thr"/>
    <property type="match status" value="1"/>
</dbReference>
<evidence type="ECO:0000256" key="13">
    <source>
        <dbReference type="SAM" id="Phobius"/>
    </source>
</evidence>
<keyword evidence="9 13" id="KW-0472">Membrane</keyword>
<dbReference type="PANTHER" id="PTHR47982:SF9">
    <property type="entry name" value="NON-SPECIFIC SERINE_THREONINE PROTEIN KINASE"/>
    <property type="match status" value="1"/>
</dbReference>
<dbReference type="InterPro" id="IPR011009">
    <property type="entry name" value="Kinase-like_dom_sf"/>
</dbReference>
<organism evidence="16 17">
    <name type="scientific">Liquidambar formosana</name>
    <name type="common">Formosan gum</name>
    <dbReference type="NCBI Taxonomy" id="63359"/>
    <lineage>
        <taxon>Eukaryota</taxon>
        <taxon>Viridiplantae</taxon>
        <taxon>Streptophyta</taxon>
        <taxon>Embryophyta</taxon>
        <taxon>Tracheophyta</taxon>
        <taxon>Spermatophyta</taxon>
        <taxon>Magnoliopsida</taxon>
        <taxon>eudicotyledons</taxon>
        <taxon>Gunneridae</taxon>
        <taxon>Pentapetalae</taxon>
        <taxon>Saxifragales</taxon>
        <taxon>Altingiaceae</taxon>
        <taxon>Liquidambar</taxon>
    </lineage>
</organism>
<feature type="signal peptide" evidence="14">
    <location>
        <begin position="1"/>
        <end position="23"/>
    </location>
</feature>
<gene>
    <name evidence="16" type="ORF">L1049_014334</name>
</gene>
<keyword evidence="17" id="KW-1185">Reference proteome</keyword>
<feature type="binding site" evidence="12">
    <location>
        <position position="258"/>
    </location>
    <ligand>
        <name>ATP</name>
        <dbReference type="ChEBI" id="CHEBI:30616"/>
    </ligand>
</feature>
<evidence type="ECO:0000256" key="3">
    <source>
        <dbReference type="ARBA" id="ARBA00022527"/>
    </source>
</evidence>
<keyword evidence="3" id="KW-0418">Kinase</keyword>
<evidence type="ECO:0000256" key="2">
    <source>
        <dbReference type="ARBA" id="ARBA00012513"/>
    </source>
</evidence>
<evidence type="ECO:0000256" key="9">
    <source>
        <dbReference type="ARBA" id="ARBA00023136"/>
    </source>
</evidence>
<evidence type="ECO:0000313" key="17">
    <source>
        <dbReference type="Proteomes" id="UP001415857"/>
    </source>
</evidence>
<keyword evidence="5 13" id="KW-0812">Transmembrane</keyword>
<keyword evidence="7 12" id="KW-0067">ATP-binding</keyword>
<keyword evidence="4" id="KW-0808">Transferase</keyword>
<dbReference type="Gene3D" id="3.30.200.20">
    <property type="entry name" value="Phosphorylase Kinase, domain 1"/>
    <property type="match status" value="1"/>
</dbReference>
<dbReference type="Gene3D" id="1.10.510.10">
    <property type="entry name" value="Transferase(Phosphotransferase) domain 1"/>
    <property type="match status" value="1"/>
</dbReference>
<keyword evidence="3" id="KW-0723">Serine/threonine-protein kinase</keyword>
<dbReference type="InterPro" id="IPR000719">
    <property type="entry name" value="Prot_kinase_dom"/>
</dbReference>
<feature type="transmembrane region" description="Helical" evidence="13">
    <location>
        <begin position="147"/>
        <end position="171"/>
    </location>
</feature>
<comment type="subcellular location">
    <subcellularLocation>
        <location evidence="1">Cell membrane</location>
        <topology evidence="1">Single-pass membrane protein</topology>
    </subcellularLocation>
</comment>
<dbReference type="InterPro" id="IPR001245">
    <property type="entry name" value="Ser-Thr/Tyr_kinase_cat_dom"/>
</dbReference>
<keyword evidence="6 12" id="KW-0547">Nucleotide-binding</keyword>
<reference evidence="16 17" key="1">
    <citation type="journal article" date="2024" name="Plant J.">
        <title>Genome sequences and population genomics reveal climatic adaptation and genomic divergence between two closely related sweetgum species.</title>
        <authorList>
            <person name="Xu W.Q."/>
            <person name="Ren C.Q."/>
            <person name="Zhang X.Y."/>
            <person name="Comes H.P."/>
            <person name="Liu X.H."/>
            <person name="Li Y.G."/>
            <person name="Kettle C.J."/>
            <person name="Jalonen R."/>
            <person name="Gaisberger H."/>
            <person name="Ma Y.Z."/>
            <person name="Qiu Y.X."/>
        </authorList>
    </citation>
    <scope>NUCLEOTIDE SEQUENCE [LARGE SCALE GENOMIC DNA]</scope>
    <source>
        <strain evidence="16">Hangzhou</strain>
    </source>
</reference>
<dbReference type="PROSITE" id="PS00107">
    <property type="entry name" value="PROTEIN_KINASE_ATP"/>
    <property type="match status" value="1"/>
</dbReference>
<dbReference type="Proteomes" id="UP001415857">
    <property type="component" value="Unassembled WGS sequence"/>
</dbReference>
<comment type="catalytic activity">
    <reaction evidence="10">
        <text>L-threonyl-[protein] + ATP = O-phospho-L-threonyl-[protein] + ADP + H(+)</text>
        <dbReference type="Rhea" id="RHEA:46608"/>
        <dbReference type="Rhea" id="RHEA-COMP:11060"/>
        <dbReference type="Rhea" id="RHEA-COMP:11605"/>
        <dbReference type="ChEBI" id="CHEBI:15378"/>
        <dbReference type="ChEBI" id="CHEBI:30013"/>
        <dbReference type="ChEBI" id="CHEBI:30616"/>
        <dbReference type="ChEBI" id="CHEBI:61977"/>
        <dbReference type="ChEBI" id="CHEBI:456216"/>
        <dbReference type="EC" id="2.7.11.1"/>
    </reaction>
</comment>
<evidence type="ECO:0000256" key="14">
    <source>
        <dbReference type="SAM" id="SignalP"/>
    </source>
</evidence>
<evidence type="ECO:0000256" key="7">
    <source>
        <dbReference type="ARBA" id="ARBA00022840"/>
    </source>
</evidence>
<dbReference type="InterPro" id="IPR017441">
    <property type="entry name" value="Protein_kinase_ATP_BS"/>
</dbReference>
<sequence length="522" mass="58182">MHLFWWQQLPLLLLIQLLEPSRSSYKLHAEALLAFKSAVGSHQQLSSGVGRFTCLRQRACVNWLKLKDPGVVSLIPGIGPLSPQTRIINLSSFAPKFSPSHTSILLQAKIYKSRKTRIAATFDGNSGVPMLTPVEAAHVKRPRQQKLAAIVGGIGAALLVVIIVVLVYICLMRVKRFIRQTSETASSLPSPPVEGGQGNTPHRFVAFSPYDTYNLRQLPILELELATCNFSQSNIIGEGGFGFVYKGLLQDGTIVAIKRRLHAPTQTFVNEVMRIAHVHHKHLVKLIGYCEDNHQQFLVYDYLPNGNVGNHLYDSGGLPIGKLEMQQRLLIALGAAKGLEHLHNLVPPFLHMHFRTSNVLVDENFTTKVSDFGLFKLLVESNRAGPSSAIDCFLDPELRLSKDYSERSDVYSFGVFLLELVTGREALGRNQSNSQQNIVLEAKGIPCLEDFVDQTLGDHTWHTAKQILELALLCVDSTSLRRPAMKNVVEELERIQEREIGHLHYEPSEEIGVVKLGSELFK</sequence>
<evidence type="ECO:0000256" key="11">
    <source>
        <dbReference type="ARBA" id="ARBA00048679"/>
    </source>
</evidence>
<dbReference type="PROSITE" id="PS50011">
    <property type="entry name" value="PROTEIN_KINASE_DOM"/>
    <property type="match status" value="1"/>
</dbReference>
<comment type="catalytic activity">
    <reaction evidence="11">
        <text>L-seryl-[protein] + ATP = O-phospho-L-seryl-[protein] + ADP + H(+)</text>
        <dbReference type="Rhea" id="RHEA:17989"/>
        <dbReference type="Rhea" id="RHEA-COMP:9863"/>
        <dbReference type="Rhea" id="RHEA-COMP:11604"/>
        <dbReference type="ChEBI" id="CHEBI:15378"/>
        <dbReference type="ChEBI" id="CHEBI:29999"/>
        <dbReference type="ChEBI" id="CHEBI:30616"/>
        <dbReference type="ChEBI" id="CHEBI:83421"/>
        <dbReference type="ChEBI" id="CHEBI:456216"/>
        <dbReference type="EC" id="2.7.11.1"/>
    </reaction>
</comment>
<dbReference type="AlphaFoldDB" id="A0AAP0RMP0"/>
<comment type="caution">
    <text evidence="16">The sequence shown here is derived from an EMBL/GenBank/DDBJ whole genome shotgun (WGS) entry which is preliminary data.</text>
</comment>
<evidence type="ECO:0000256" key="6">
    <source>
        <dbReference type="ARBA" id="ARBA00022741"/>
    </source>
</evidence>
<dbReference type="GO" id="GO:0005524">
    <property type="term" value="F:ATP binding"/>
    <property type="evidence" value="ECO:0007669"/>
    <property type="project" value="UniProtKB-UniRule"/>
</dbReference>
<evidence type="ECO:0000256" key="4">
    <source>
        <dbReference type="ARBA" id="ARBA00022679"/>
    </source>
</evidence>
<feature type="chain" id="PRO_5042980499" description="non-specific serine/threonine protein kinase" evidence="14">
    <location>
        <begin position="24"/>
        <end position="522"/>
    </location>
</feature>
<dbReference type="PANTHER" id="PTHR47982">
    <property type="entry name" value="PROLINE-RICH RECEPTOR-LIKE PROTEIN KINASE PERK4"/>
    <property type="match status" value="1"/>
</dbReference>
<dbReference type="EC" id="2.7.11.1" evidence="2"/>
<evidence type="ECO:0000256" key="8">
    <source>
        <dbReference type="ARBA" id="ARBA00022989"/>
    </source>
</evidence>
<protein>
    <recommendedName>
        <fullName evidence="2">non-specific serine/threonine protein kinase</fullName>
        <ecNumber evidence="2">2.7.11.1</ecNumber>
    </recommendedName>
</protein>
<evidence type="ECO:0000256" key="1">
    <source>
        <dbReference type="ARBA" id="ARBA00004162"/>
    </source>
</evidence>
<accession>A0AAP0RMP0</accession>
<keyword evidence="8 13" id="KW-1133">Transmembrane helix</keyword>
<evidence type="ECO:0000256" key="10">
    <source>
        <dbReference type="ARBA" id="ARBA00047899"/>
    </source>
</evidence>
<evidence type="ECO:0000256" key="12">
    <source>
        <dbReference type="PROSITE-ProRule" id="PRU10141"/>
    </source>
</evidence>
<proteinExistence type="predicted"/>
<dbReference type="SUPFAM" id="SSF56112">
    <property type="entry name" value="Protein kinase-like (PK-like)"/>
    <property type="match status" value="1"/>
</dbReference>
<evidence type="ECO:0000259" key="15">
    <source>
        <dbReference type="PROSITE" id="PS50011"/>
    </source>
</evidence>
<dbReference type="GO" id="GO:0005886">
    <property type="term" value="C:plasma membrane"/>
    <property type="evidence" value="ECO:0007669"/>
    <property type="project" value="UniProtKB-SubCell"/>
</dbReference>
<name>A0AAP0RMP0_LIQFO</name>
<keyword evidence="14" id="KW-0732">Signal</keyword>
<evidence type="ECO:0000313" key="16">
    <source>
        <dbReference type="EMBL" id="KAK9280638.1"/>
    </source>
</evidence>
<dbReference type="FunFam" id="3.30.200.20:FF:000415">
    <property type="entry name" value="receptor-like serine/threonine-protein kinase NCRK"/>
    <property type="match status" value="1"/>
</dbReference>
<dbReference type="EMBL" id="JBBPBK010000008">
    <property type="protein sequence ID" value="KAK9280638.1"/>
    <property type="molecule type" value="Genomic_DNA"/>
</dbReference>
<dbReference type="GO" id="GO:0004674">
    <property type="term" value="F:protein serine/threonine kinase activity"/>
    <property type="evidence" value="ECO:0007669"/>
    <property type="project" value="UniProtKB-KW"/>
</dbReference>
<evidence type="ECO:0000256" key="5">
    <source>
        <dbReference type="ARBA" id="ARBA00022692"/>
    </source>
</evidence>
<dbReference type="InterPro" id="IPR047117">
    <property type="entry name" value="PERK1-13-like"/>
</dbReference>